<name>A0A239CKY9_9FIRM</name>
<evidence type="ECO:0000256" key="10">
    <source>
        <dbReference type="ARBA" id="ARBA00023284"/>
    </source>
</evidence>
<dbReference type="EC" id="1.17.4.2" evidence="3"/>
<dbReference type="GO" id="GO:0004748">
    <property type="term" value="F:ribonucleoside-diphosphate reductase activity, thioredoxin disulfide as acceptor"/>
    <property type="evidence" value="ECO:0007669"/>
    <property type="project" value="InterPro"/>
</dbReference>
<feature type="domain" description="Ribonucleotide reductase large subunit C-terminal" evidence="15">
    <location>
        <begin position="318"/>
        <end position="450"/>
    </location>
</feature>
<evidence type="ECO:0000256" key="4">
    <source>
        <dbReference type="ARBA" id="ARBA00021063"/>
    </source>
</evidence>
<dbReference type="Pfam" id="PF17975">
    <property type="entry name" value="RNR_Alpha"/>
    <property type="match status" value="1"/>
</dbReference>
<evidence type="ECO:0000259" key="16">
    <source>
        <dbReference type="Pfam" id="PF17975"/>
    </source>
</evidence>
<evidence type="ECO:0000256" key="7">
    <source>
        <dbReference type="ARBA" id="ARBA00022705"/>
    </source>
</evidence>
<dbReference type="Gene3D" id="3.20.70.20">
    <property type="match status" value="1"/>
</dbReference>
<sequence>MLLSDKFLEKYKHIQPPMTELGSFVYYRTYSRWLSSEGRREYWWETVRRAVEYNCSLAPTPVEEAERLYDNIFHLRQFLSGRTFWVGQTPVTDKYPTSNFNCCATVVDEFEAFRDIFYLLMVGAGVGVRLLPEDVAKLPKILNHPNVEHIPYEPMSKYFRDEHTSLNSGFDSSHVWIAVGDSKDGWVQALDYLLQMFWRNDYREIKTVTINYNSVRPKGEKLKTFGGRASGHESLKIMFEKLVNVLMSKGTGEKLEPIDCLDIANIIAENVVVGGVRRSSEIAIIDVNDKDCMEAKANLYSGVDGKWEINTDLSHRQMSNNSILYRSKPTREQLKKHLEQVRYTGEPGWMNEEAALKRNPNFKLPNPCGEILLDSRGMCNLTTVNVHAFVTPDGGLDLLSLVAAQMLSARAGLRMSTVELELPKWNTVQHRDRLLGCSLTGWQDTVNAMDMCKELEVKLLNILRVTAEDEAREYAEELGVSTPILVTTEKPEGSLSQLPTVSSGVHYSHSPYYIRRVRISAHDPLLKVCEELGYPVFPEVGQDPENCSTKVVEFPVKAPEGKTKADVSAIEQLENYKLFMDNYVNHNCSITVTVKDDEWGAVEDWIWDNWDSIVAITLLSDGDHVYDLMPYEAIGEEEFTKRAGEMKSFDPGLISKYEQEETEIDVGTDSCESGLCPIR</sequence>
<keyword evidence="9 14" id="KW-1015">Disulfide bond</keyword>
<dbReference type="GO" id="GO:0008998">
    <property type="term" value="F:ribonucleoside-triphosphate reductase (thioredoxin) activity"/>
    <property type="evidence" value="ECO:0007669"/>
    <property type="project" value="UniProtKB-EC"/>
</dbReference>
<evidence type="ECO:0000259" key="17">
    <source>
        <dbReference type="Pfam" id="PF21995"/>
    </source>
</evidence>
<feature type="active site" evidence="13">
    <location>
        <position position="370"/>
    </location>
</feature>
<evidence type="ECO:0000256" key="5">
    <source>
        <dbReference type="ARBA" id="ARBA00022533"/>
    </source>
</evidence>
<dbReference type="InterPro" id="IPR050862">
    <property type="entry name" value="RdRp_reductase_class-2"/>
</dbReference>
<dbReference type="GO" id="GO:0006260">
    <property type="term" value="P:DNA replication"/>
    <property type="evidence" value="ECO:0007669"/>
    <property type="project" value="UniProtKB-KW"/>
</dbReference>
<reference evidence="18 19" key="1">
    <citation type="submission" date="2017-06" db="EMBL/GenBank/DDBJ databases">
        <authorList>
            <person name="Kim H.J."/>
            <person name="Triplett B.A."/>
        </authorList>
    </citation>
    <scope>NUCLEOTIDE SEQUENCE [LARGE SCALE GENOMIC DNA]</scope>
    <source>
        <strain evidence="18 19">SCA</strain>
    </source>
</reference>
<dbReference type="Pfam" id="PF02867">
    <property type="entry name" value="Ribonuc_red_lgC"/>
    <property type="match status" value="1"/>
</dbReference>
<evidence type="ECO:0000256" key="11">
    <source>
        <dbReference type="ARBA" id="ARBA00023285"/>
    </source>
</evidence>
<dbReference type="PANTHER" id="PTHR43371">
    <property type="entry name" value="VITAMIN B12-DEPENDENT RIBONUCLEOTIDE REDUCTASE"/>
    <property type="match status" value="1"/>
</dbReference>
<dbReference type="Gene3D" id="3.90.1390.10">
    <property type="entry name" value="b-12 dependent (class ii) ribonucleotide reductase, chain A, domain 3"/>
    <property type="match status" value="1"/>
</dbReference>
<proteinExistence type="inferred from homology"/>
<feature type="domain" description="B12-dependent ribonucleotide reductase insertion" evidence="17">
    <location>
        <begin position="174"/>
        <end position="245"/>
    </location>
</feature>
<dbReference type="SUPFAM" id="SSF51998">
    <property type="entry name" value="PFL-like glycyl radical enzymes"/>
    <property type="match status" value="1"/>
</dbReference>
<evidence type="ECO:0000256" key="8">
    <source>
        <dbReference type="ARBA" id="ARBA00023002"/>
    </source>
</evidence>
<evidence type="ECO:0000256" key="6">
    <source>
        <dbReference type="ARBA" id="ARBA00022628"/>
    </source>
</evidence>
<evidence type="ECO:0000313" key="18">
    <source>
        <dbReference type="EMBL" id="SNS20827.1"/>
    </source>
</evidence>
<dbReference type="InterPro" id="IPR000788">
    <property type="entry name" value="RNR_lg_C"/>
</dbReference>
<comment type="similarity">
    <text evidence="2">Belongs to the class II ribonucleoside-triphosphate reductase family.</text>
</comment>
<dbReference type="GO" id="GO:0000166">
    <property type="term" value="F:nucleotide binding"/>
    <property type="evidence" value="ECO:0007669"/>
    <property type="project" value="InterPro"/>
</dbReference>
<feature type="disulfide bond" description="Redox-active" evidence="14">
    <location>
        <begin position="102"/>
        <end position="379"/>
    </location>
</feature>
<dbReference type="NCBIfam" id="TIGR02505">
    <property type="entry name" value="RTPR"/>
    <property type="match status" value="1"/>
</dbReference>
<dbReference type="InterPro" id="IPR054158">
    <property type="entry name" value="RNR-II_ins_dom"/>
</dbReference>
<evidence type="ECO:0000256" key="3">
    <source>
        <dbReference type="ARBA" id="ARBA00012275"/>
    </source>
</evidence>
<dbReference type="PANTHER" id="PTHR43371:SF1">
    <property type="entry name" value="RIBONUCLEOSIDE-DIPHOSPHATE REDUCTASE"/>
    <property type="match status" value="1"/>
</dbReference>
<feature type="domain" description="Ribonucleotide reductase alpha-helical" evidence="16">
    <location>
        <begin position="3"/>
        <end position="89"/>
    </location>
</feature>
<evidence type="ECO:0000259" key="15">
    <source>
        <dbReference type="Pfam" id="PF02867"/>
    </source>
</evidence>
<gene>
    <name evidence="18" type="ORF">SAMN05446037_100628</name>
</gene>
<evidence type="ECO:0000256" key="13">
    <source>
        <dbReference type="PIRSR" id="PIRSR613345-1"/>
    </source>
</evidence>
<keyword evidence="7" id="KW-0235">DNA replication</keyword>
<evidence type="ECO:0000313" key="19">
    <source>
        <dbReference type="Proteomes" id="UP000198304"/>
    </source>
</evidence>
<dbReference type="Proteomes" id="UP000198304">
    <property type="component" value="Unassembled WGS sequence"/>
</dbReference>
<dbReference type="GO" id="GO:0031419">
    <property type="term" value="F:cobalamin binding"/>
    <property type="evidence" value="ECO:0007669"/>
    <property type="project" value="UniProtKB-KW"/>
</dbReference>
<dbReference type="RefSeq" id="WP_089282284.1">
    <property type="nucleotide sequence ID" value="NZ_FZOJ01000006.1"/>
</dbReference>
<comment type="catalytic activity">
    <reaction evidence="12">
        <text>a 2'-deoxyribonucleoside 5'-triphosphate + [thioredoxin]-disulfide + H2O = a ribonucleoside 5'-triphosphate + [thioredoxin]-dithiol</text>
        <dbReference type="Rhea" id="RHEA:12701"/>
        <dbReference type="Rhea" id="RHEA-COMP:10698"/>
        <dbReference type="Rhea" id="RHEA-COMP:10700"/>
        <dbReference type="ChEBI" id="CHEBI:15377"/>
        <dbReference type="ChEBI" id="CHEBI:29950"/>
        <dbReference type="ChEBI" id="CHEBI:50058"/>
        <dbReference type="ChEBI" id="CHEBI:61557"/>
        <dbReference type="ChEBI" id="CHEBI:61560"/>
        <dbReference type="EC" id="1.17.4.2"/>
    </reaction>
</comment>
<evidence type="ECO:0000256" key="2">
    <source>
        <dbReference type="ARBA" id="ARBA00005654"/>
    </source>
</evidence>
<dbReference type="InterPro" id="IPR013345">
    <property type="entry name" value="RTP_Rdtase_AdoCbl-dep"/>
</dbReference>
<evidence type="ECO:0000256" key="12">
    <source>
        <dbReference type="ARBA" id="ARBA00048987"/>
    </source>
</evidence>
<dbReference type="Pfam" id="PF21995">
    <property type="entry name" value="RNR-II_ins_dom"/>
    <property type="match status" value="1"/>
</dbReference>
<dbReference type="OrthoDB" id="9763270at2"/>
<organism evidence="18 19">
    <name type="scientific">Anaerovirgula multivorans</name>
    <dbReference type="NCBI Taxonomy" id="312168"/>
    <lineage>
        <taxon>Bacteria</taxon>
        <taxon>Bacillati</taxon>
        <taxon>Bacillota</taxon>
        <taxon>Clostridia</taxon>
        <taxon>Peptostreptococcales</taxon>
        <taxon>Natronincolaceae</taxon>
        <taxon>Anaerovirgula</taxon>
    </lineage>
</organism>
<dbReference type="EMBL" id="FZOJ01000006">
    <property type="protein sequence ID" value="SNS20827.1"/>
    <property type="molecule type" value="Genomic_DNA"/>
</dbReference>
<evidence type="ECO:0000256" key="14">
    <source>
        <dbReference type="PIRSR" id="PIRSR613345-2"/>
    </source>
</evidence>
<dbReference type="AlphaFoldDB" id="A0A239CKY9"/>
<keyword evidence="6" id="KW-0846">Cobalamin</keyword>
<accession>A0A239CKY9</accession>
<keyword evidence="19" id="KW-1185">Reference proteome</keyword>
<dbReference type="InterPro" id="IPR040763">
    <property type="entry name" value="RNR_alpha_hel"/>
</dbReference>
<feature type="active site" evidence="13">
    <location>
        <position position="368"/>
    </location>
</feature>
<keyword evidence="5" id="KW-0021">Allosteric enzyme</keyword>
<keyword evidence="11" id="KW-0170">Cobalt</keyword>
<keyword evidence="8" id="KW-0560">Oxidoreductase</keyword>
<keyword evidence="10" id="KW-0676">Redox-active center</keyword>
<protein>
    <recommendedName>
        <fullName evidence="4">Adenosylcobalamin-dependent ribonucleoside-triphosphate reductase</fullName>
        <ecNumber evidence="3">1.17.4.2</ecNumber>
    </recommendedName>
</protein>
<evidence type="ECO:0000256" key="9">
    <source>
        <dbReference type="ARBA" id="ARBA00023157"/>
    </source>
</evidence>
<evidence type="ECO:0000256" key="1">
    <source>
        <dbReference type="ARBA" id="ARBA00001922"/>
    </source>
</evidence>
<dbReference type="Gene3D" id="3.30.1620.10">
    <property type="entry name" value="b-12 dependent (class ii) ribonucleotide reductase, Chain A, Domain 2"/>
    <property type="match status" value="1"/>
</dbReference>
<comment type="cofactor">
    <cofactor evidence="1">
        <name>adenosylcob(III)alamin</name>
        <dbReference type="ChEBI" id="CHEBI:18408"/>
    </cofactor>
</comment>